<name>A0A844ATZ2_9RHOB</name>
<evidence type="ECO:0000256" key="3">
    <source>
        <dbReference type="ARBA" id="ARBA00022801"/>
    </source>
</evidence>
<keyword evidence="5 6" id="KW-0482">Metalloprotease</keyword>
<keyword evidence="1 6" id="KW-0645">Protease</keyword>
<dbReference type="GO" id="GO:0046872">
    <property type="term" value="F:metal ion binding"/>
    <property type="evidence" value="ECO:0007669"/>
    <property type="project" value="UniProtKB-KW"/>
</dbReference>
<dbReference type="InterPro" id="IPR051156">
    <property type="entry name" value="Mito/Outer_Membr_Metalloprot"/>
</dbReference>
<comment type="caution">
    <text evidence="8">The sequence shown here is derived from an EMBL/GenBank/DDBJ whole genome shotgun (WGS) entry which is preliminary data.</text>
</comment>
<proteinExistence type="inferred from homology"/>
<evidence type="ECO:0000256" key="2">
    <source>
        <dbReference type="ARBA" id="ARBA00022723"/>
    </source>
</evidence>
<dbReference type="Proteomes" id="UP000436694">
    <property type="component" value="Unassembled WGS sequence"/>
</dbReference>
<dbReference type="PANTHER" id="PTHR22726">
    <property type="entry name" value="METALLOENDOPEPTIDASE OMA1"/>
    <property type="match status" value="1"/>
</dbReference>
<keyword evidence="4 6" id="KW-0862">Zinc</keyword>
<evidence type="ECO:0000313" key="9">
    <source>
        <dbReference type="Proteomes" id="UP000436694"/>
    </source>
</evidence>
<sequence>MSFSDIPLKGWAFKPGSSERFAAQIDVRDDWIFLIDPVEKTVLSKSEPSQTSLDQAAGGGTRNLYFADGWLFQTEDSRVSLLMQEPLSHRLLRLFEQFHPRLIALAVLCMIGSMALWKWAIPAMVTIAVWMTPEPMIRQVDRATLETMDFTMLEASSLSQEQKDAQNAILDDLRHALGTEDSFKLVFRDMPGMGANAAALPGGTIIISDALVSGYGADPDVIAGVLAHEMGHVVEEHGLRQVYRSLSLYLIISMMAGDVGPVLEDLLLEGQAFASLSYSRKHELSADRFAVRLLNKSEYDSEGFKRFFADLSDGEEPPAWFSTHPTHSDRIEQIDELNRHRH</sequence>
<organism evidence="8 9">
    <name type="scientific">Tritonibacter aquimaris</name>
    <dbReference type="NCBI Taxonomy" id="2663379"/>
    <lineage>
        <taxon>Bacteria</taxon>
        <taxon>Pseudomonadati</taxon>
        <taxon>Pseudomonadota</taxon>
        <taxon>Alphaproteobacteria</taxon>
        <taxon>Rhodobacterales</taxon>
        <taxon>Paracoccaceae</taxon>
        <taxon>Tritonibacter</taxon>
    </lineage>
</organism>
<keyword evidence="2" id="KW-0479">Metal-binding</keyword>
<dbReference type="PANTHER" id="PTHR22726:SF1">
    <property type="entry name" value="METALLOENDOPEPTIDASE OMA1, MITOCHONDRIAL"/>
    <property type="match status" value="1"/>
</dbReference>
<gene>
    <name evidence="8" type="ORF">GG681_04425</name>
</gene>
<evidence type="ECO:0000256" key="1">
    <source>
        <dbReference type="ARBA" id="ARBA00022670"/>
    </source>
</evidence>
<dbReference type="CDD" id="cd07332">
    <property type="entry name" value="M48C_Oma1_like"/>
    <property type="match status" value="1"/>
</dbReference>
<reference evidence="8 9" key="1">
    <citation type="submission" date="2019-10" db="EMBL/GenBank/DDBJ databases">
        <title>Epibacterium sp. nov., isolated from seawater.</title>
        <authorList>
            <person name="Zhang X."/>
            <person name="Li N."/>
        </authorList>
    </citation>
    <scope>NUCLEOTIDE SEQUENCE [LARGE SCALE GENOMIC DNA]</scope>
    <source>
        <strain evidence="8 9">SM1969</strain>
    </source>
</reference>
<dbReference type="EMBL" id="WIXK01000002">
    <property type="protein sequence ID" value="MQY41874.1"/>
    <property type="molecule type" value="Genomic_DNA"/>
</dbReference>
<evidence type="ECO:0000256" key="6">
    <source>
        <dbReference type="RuleBase" id="RU003983"/>
    </source>
</evidence>
<protein>
    <submittedName>
        <fullName evidence="8">M48 family metalloprotease</fullName>
    </submittedName>
</protein>
<dbReference type="GO" id="GO:0004222">
    <property type="term" value="F:metalloendopeptidase activity"/>
    <property type="evidence" value="ECO:0007669"/>
    <property type="project" value="InterPro"/>
</dbReference>
<feature type="domain" description="Peptidase M48" evidence="7">
    <location>
        <begin position="183"/>
        <end position="337"/>
    </location>
</feature>
<evidence type="ECO:0000313" key="8">
    <source>
        <dbReference type="EMBL" id="MQY41874.1"/>
    </source>
</evidence>
<keyword evidence="9" id="KW-1185">Reference proteome</keyword>
<evidence type="ECO:0000259" key="7">
    <source>
        <dbReference type="Pfam" id="PF01435"/>
    </source>
</evidence>
<dbReference type="GO" id="GO:0051603">
    <property type="term" value="P:proteolysis involved in protein catabolic process"/>
    <property type="evidence" value="ECO:0007669"/>
    <property type="project" value="TreeGrafter"/>
</dbReference>
<accession>A0A844ATZ2</accession>
<comment type="similarity">
    <text evidence="6">Belongs to the peptidase M48 family.</text>
</comment>
<comment type="cofactor">
    <cofactor evidence="6">
        <name>Zn(2+)</name>
        <dbReference type="ChEBI" id="CHEBI:29105"/>
    </cofactor>
    <text evidence="6">Binds 1 zinc ion per subunit.</text>
</comment>
<dbReference type="AlphaFoldDB" id="A0A844ATZ2"/>
<dbReference type="InterPro" id="IPR001915">
    <property type="entry name" value="Peptidase_M48"/>
</dbReference>
<evidence type="ECO:0000256" key="5">
    <source>
        <dbReference type="ARBA" id="ARBA00023049"/>
    </source>
</evidence>
<dbReference type="Pfam" id="PF01435">
    <property type="entry name" value="Peptidase_M48"/>
    <property type="match status" value="1"/>
</dbReference>
<dbReference type="GO" id="GO:0016020">
    <property type="term" value="C:membrane"/>
    <property type="evidence" value="ECO:0007669"/>
    <property type="project" value="TreeGrafter"/>
</dbReference>
<keyword evidence="3 6" id="KW-0378">Hydrolase</keyword>
<dbReference type="Gene3D" id="3.30.2010.10">
    <property type="entry name" value="Metalloproteases ('zincins'), catalytic domain"/>
    <property type="match status" value="1"/>
</dbReference>
<evidence type="ECO:0000256" key="4">
    <source>
        <dbReference type="ARBA" id="ARBA00022833"/>
    </source>
</evidence>